<comment type="caution">
    <text evidence="3">The sequence shown here is derived from an EMBL/GenBank/DDBJ whole genome shotgun (WGS) entry which is preliminary data.</text>
</comment>
<feature type="transmembrane region" description="Helical" evidence="1">
    <location>
        <begin position="113"/>
        <end position="136"/>
    </location>
</feature>
<name>A0A9X0JJG9_9PSED</name>
<evidence type="ECO:0000313" key="3">
    <source>
        <dbReference type="EMBL" id="KGF64815.1"/>
    </source>
</evidence>
<dbReference type="InterPro" id="IPR019251">
    <property type="entry name" value="DUF2231_TM"/>
</dbReference>
<gene>
    <name evidence="4" type="ORF">IFT62_08035</name>
    <name evidence="3" type="ORF">LT42_02230</name>
</gene>
<reference evidence="4 6" key="2">
    <citation type="journal article" date="2020" name="FEMS Microbiol. Ecol.">
        <title>Temporal dynamics of bacterial communities during seed development and maturation.</title>
        <authorList>
            <person name="Chesneau G."/>
            <person name="Torres-Cortes G."/>
            <person name="Briand M."/>
            <person name="Darrasse A."/>
            <person name="Preveaux A."/>
            <person name="Marais C."/>
            <person name="Jacques M.A."/>
            <person name="Shade A."/>
            <person name="Barret M."/>
        </authorList>
    </citation>
    <scope>NUCLEOTIDE SEQUENCE [LARGE SCALE GENOMIC DNA]</scope>
    <source>
        <strain evidence="4 6">CFBP13723</strain>
    </source>
</reference>
<protein>
    <submittedName>
        <fullName evidence="3">Membrane protein</fullName>
    </submittedName>
</protein>
<dbReference type="Pfam" id="PF09990">
    <property type="entry name" value="DUF2231"/>
    <property type="match status" value="1"/>
</dbReference>
<dbReference type="InterPro" id="IPR016923">
    <property type="entry name" value="UCP029509"/>
</dbReference>
<dbReference type="OrthoDB" id="2873672at2"/>
<reference evidence="3 5" key="1">
    <citation type="submission" date="2014-09" db="EMBL/GenBank/DDBJ databases">
        <title>Genome sequence of Pseudomonas lutea strain DSM 17257T.</title>
        <authorList>
            <person name="Kwak Y."/>
            <person name="Shin J.-H."/>
        </authorList>
    </citation>
    <scope>NUCLEOTIDE SEQUENCE [LARGE SCALE GENOMIC DNA]</scope>
    <source>
        <strain evidence="3 5">DSM 17257</strain>
    </source>
</reference>
<accession>A0A9X0JJG9</accession>
<dbReference type="RefSeq" id="WP_037009551.1">
    <property type="nucleotide sequence ID" value="NZ_JACYNP010000003.1"/>
</dbReference>
<feature type="transmembrane region" description="Helical" evidence="1">
    <location>
        <begin position="49"/>
        <end position="72"/>
    </location>
</feature>
<keyword evidence="1" id="KW-0472">Membrane</keyword>
<evidence type="ECO:0000259" key="2">
    <source>
        <dbReference type="Pfam" id="PF09990"/>
    </source>
</evidence>
<organism evidence="3 5">
    <name type="scientific">Pseudomonas lutea</name>
    <dbReference type="NCBI Taxonomy" id="243924"/>
    <lineage>
        <taxon>Bacteria</taxon>
        <taxon>Pseudomonadati</taxon>
        <taxon>Pseudomonadota</taxon>
        <taxon>Gammaproteobacteria</taxon>
        <taxon>Pseudomonadales</taxon>
        <taxon>Pseudomonadaceae</taxon>
        <taxon>Pseudomonas</taxon>
    </lineage>
</organism>
<dbReference type="Proteomes" id="UP000029719">
    <property type="component" value="Unassembled WGS sequence"/>
</dbReference>
<keyword evidence="1" id="KW-0812">Transmembrane</keyword>
<evidence type="ECO:0000313" key="4">
    <source>
        <dbReference type="EMBL" id="MBD8121159.1"/>
    </source>
</evidence>
<feature type="domain" description="DUF2231" evidence="2">
    <location>
        <begin position="15"/>
        <end position="133"/>
    </location>
</feature>
<sequence>MTDTAYPHYRVLPGPLHAILLAGTVPLFLGGLLSDIAYYNTYLIQWSNFASWLIAGGELFCGLALLFALVNLIRANPKKGRPTVYFLLLLVTWCLGLVNAFEHAKDAWAMMPSGLILSVIVTALSCISAVIGLTNLRSGGAR</sequence>
<keyword evidence="6" id="KW-1185">Reference proteome</keyword>
<evidence type="ECO:0000313" key="5">
    <source>
        <dbReference type="Proteomes" id="UP000029719"/>
    </source>
</evidence>
<evidence type="ECO:0000256" key="1">
    <source>
        <dbReference type="SAM" id="Phobius"/>
    </source>
</evidence>
<feature type="transmembrane region" description="Helical" evidence="1">
    <location>
        <begin position="84"/>
        <end position="101"/>
    </location>
</feature>
<dbReference type="EMBL" id="JRMB01000001">
    <property type="protein sequence ID" value="KGF64815.1"/>
    <property type="molecule type" value="Genomic_DNA"/>
</dbReference>
<dbReference type="Proteomes" id="UP000625247">
    <property type="component" value="Unassembled WGS sequence"/>
</dbReference>
<keyword evidence="1" id="KW-1133">Transmembrane helix</keyword>
<evidence type="ECO:0000313" key="6">
    <source>
        <dbReference type="Proteomes" id="UP000625247"/>
    </source>
</evidence>
<dbReference type="EMBL" id="JACYNP010000003">
    <property type="protein sequence ID" value="MBD8121159.1"/>
    <property type="molecule type" value="Genomic_DNA"/>
</dbReference>
<feature type="transmembrane region" description="Helical" evidence="1">
    <location>
        <begin position="12"/>
        <end position="29"/>
    </location>
</feature>
<proteinExistence type="predicted"/>
<dbReference type="PIRSF" id="PIRSF029509">
    <property type="entry name" value="UCP029509"/>
    <property type="match status" value="1"/>
</dbReference>
<dbReference type="AlphaFoldDB" id="A0A9X0JJG9"/>